<keyword evidence="6 7" id="KW-0472">Membrane</keyword>
<feature type="domain" description="ABC transmembrane type-1" evidence="8">
    <location>
        <begin position="57"/>
        <end position="273"/>
    </location>
</feature>
<feature type="transmembrane region" description="Helical" evidence="7">
    <location>
        <begin position="199"/>
        <end position="217"/>
    </location>
</feature>
<dbReference type="PANTHER" id="PTHR43227">
    <property type="entry name" value="BLL4140 PROTEIN"/>
    <property type="match status" value="1"/>
</dbReference>
<comment type="subcellular location">
    <subcellularLocation>
        <location evidence="1 7">Cell membrane</location>
        <topology evidence="1 7">Multi-pass membrane protein</topology>
    </subcellularLocation>
</comment>
<keyword evidence="10" id="KW-1185">Reference proteome</keyword>
<evidence type="ECO:0000256" key="6">
    <source>
        <dbReference type="ARBA" id="ARBA00023136"/>
    </source>
</evidence>
<name>A0ABY5P9U5_9LACT</name>
<feature type="transmembrane region" description="Helical" evidence="7">
    <location>
        <begin position="6"/>
        <end position="24"/>
    </location>
</feature>
<feature type="transmembrane region" description="Helical" evidence="7">
    <location>
        <begin position="252"/>
        <end position="276"/>
    </location>
</feature>
<dbReference type="CDD" id="cd06261">
    <property type="entry name" value="TM_PBP2"/>
    <property type="match status" value="1"/>
</dbReference>
<protein>
    <submittedName>
        <fullName evidence="9">ABC transporter permease subunit</fullName>
    </submittedName>
</protein>
<dbReference type="Proteomes" id="UP001315967">
    <property type="component" value="Chromosome"/>
</dbReference>
<evidence type="ECO:0000259" key="8">
    <source>
        <dbReference type="PROSITE" id="PS50928"/>
    </source>
</evidence>
<dbReference type="InterPro" id="IPR000515">
    <property type="entry name" value="MetI-like"/>
</dbReference>
<sequence length="286" mass="32268">MVWPGIILMVIFNFIPMYGIIIAFKDYSVLGTISSAPWVGLEWFREFLRDPMFYNVLKNTIGISFYKLIIGFPAAIILAVLINEIVFIRMKKIVQTISYLPHFLSWVILGGMFITWLSENGLVNNILLDLNLIEQPIRFLTDPNKYWAIAVISDIWKEIGWNTILYIAAMTGINPALYEAAKIDGATKWDEIIHITIPSIRHIIALTLILSVGGLLGSNLDQTLVLQNPVNFQASEVINSYVYRMGIRLGDFSYATAIGLFVSVISLILIVLANFITKKISDESVF</sequence>
<evidence type="ECO:0000256" key="4">
    <source>
        <dbReference type="ARBA" id="ARBA00022692"/>
    </source>
</evidence>
<evidence type="ECO:0000256" key="3">
    <source>
        <dbReference type="ARBA" id="ARBA00022475"/>
    </source>
</evidence>
<evidence type="ECO:0000313" key="9">
    <source>
        <dbReference type="EMBL" id="UUX35529.1"/>
    </source>
</evidence>
<keyword evidence="4 7" id="KW-0812">Transmembrane</keyword>
<evidence type="ECO:0000256" key="2">
    <source>
        <dbReference type="ARBA" id="ARBA00022448"/>
    </source>
</evidence>
<dbReference type="InterPro" id="IPR050809">
    <property type="entry name" value="UgpAE/MalFG_permease"/>
</dbReference>
<keyword evidence="2 7" id="KW-0813">Transport</keyword>
<evidence type="ECO:0000256" key="1">
    <source>
        <dbReference type="ARBA" id="ARBA00004651"/>
    </source>
</evidence>
<feature type="transmembrane region" description="Helical" evidence="7">
    <location>
        <begin position="159"/>
        <end position="178"/>
    </location>
</feature>
<reference evidence="9 10" key="1">
    <citation type="submission" date="2022-08" db="EMBL/GenBank/DDBJ databases">
        <title>Aerococcaceae sp. nov isolated from spoiled eye mask.</title>
        <authorList>
            <person name="Zhou G."/>
            <person name="Xie X.-B."/>
            <person name="Shi Q.-S."/>
            <person name="Wang Y.-S."/>
            <person name="Wen X."/>
            <person name="Peng H."/>
            <person name="Yang X.-J."/>
            <person name="Tao H.-B."/>
            <person name="Huang X.-M."/>
        </authorList>
    </citation>
    <scope>NUCLEOTIDE SEQUENCE [LARGE SCALE GENOMIC DNA]</scope>
    <source>
        <strain evidence="10">DM20194951</strain>
    </source>
</reference>
<feature type="transmembrane region" description="Helical" evidence="7">
    <location>
        <begin position="99"/>
        <end position="118"/>
    </location>
</feature>
<keyword evidence="5 7" id="KW-1133">Transmembrane helix</keyword>
<dbReference type="PANTHER" id="PTHR43227:SF11">
    <property type="entry name" value="BLL4140 PROTEIN"/>
    <property type="match status" value="1"/>
</dbReference>
<dbReference type="SUPFAM" id="SSF161098">
    <property type="entry name" value="MetI-like"/>
    <property type="match status" value="1"/>
</dbReference>
<gene>
    <name evidence="9" type="ORF">NRE15_13460</name>
</gene>
<comment type="similarity">
    <text evidence="7">Belongs to the binding-protein-dependent transport system permease family.</text>
</comment>
<dbReference type="Gene3D" id="1.10.3720.10">
    <property type="entry name" value="MetI-like"/>
    <property type="match status" value="1"/>
</dbReference>
<evidence type="ECO:0000256" key="5">
    <source>
        <dbReference type="ARBA" id="ARBA00022989"/>
    </source>
</evidence>
<evidence type="ECO:0000256" key="7">
    <source>
        <dbReference type="RuleBase" id="RU363032"/>
    </source>
</evidence>
<dbReference type="Pfam" id="PF00528">
    <property type="entry name" value="BPD_transp_1"/>
    <property type="match status" value="1"/>
</dbReference>
<evidence type="ECO:0000313" key="10">
    <source>
        <dbReference type="Proteomes" id="UP001315967"/>
    </source>
</evidence>
<dbReference type="PROSITE" id="PS50928">
    <property type="entry name" value="ABC_TM1"/>
    <property type="match status" value="1"/>
</dbReference>
<dbReference type="EMBL" id="CP102453">
    <property type="protein sequence ID" value="UUX35529.1"/>
    <property type="molecule type" value="Genomic_DNA"/>
</dbReference>
<dbReference type="InterPro" id="IPR035906">
    <property type="entry name" value="MetI-like_sf"/>
</dbReference>
<keyword evidence="3" id="KW-1003">Cell membrane</keyword>
<proteinExistence type="inferred from homology"/>
<organism evidence="9 10">
    <name type="scientific">Fundicoccus culcitae</name>
    <dbReference type="NCBI Taxonomy" id="2969821"/>
    <lineage>
        <taxon>Bacteria</taxon>
        <taxon>Bacillati</taxon>
        <taxon>Bacillota</taxon>
        <taxon>Bacilli</taxon>
        <taxon>Lactobacillales</taxon>
        <taxon>Aerococcaceae</taxon>
        <taxon>Fundicoccus</taxon>
    </lineage>
</organism>
<accession>A0ABY5P9U5</accession>
<feature type="transmembrane region" description="Helical" evidence="7">
    <location>
        <begin position="65"/>
        <end position="87"/>
    </location>
</feature>